<accession>A0A1X1XG92</accession>
<keyword evidence="2" id="KW-1185">Reference proteome</keyword>
<dbReference type="Proteomes" id="UP000193487">
    <property type="component" value="Unassembled WGS sequence"/>
</dbReference>
<evidence type="ECO:0000313" key="1">
    <source>
        <dbReference type="EMBL" id="ORV97804.1"/>
    </source>
</evidence>
<proteinExistence type="predicted"/>
<dbReference type="AlphaFoldDB" id="A0A1X1XG92"/>
<organism evidence="1 2">
    <name type="scientific">Mycobacterium kyorinense</name>
    <dbReference type="NCBI Taxonomy" id="487514"/>
    <lineage>
        <taxon>Bacteria</taxon>
        <taxon>Bacillati</taxon>
        <taxon>Actinomycetota</taxon>
        <taxon>Actinomycetes</taxon>
        <taxon>Mycobacteriales</taxon>
        <taxon>Mycobacteriaceae</taxon>
        <taxon>Mycobacterium</taxon>
    </lineage>
</organism>
<reference evidence="1 2" key="1">
    <citation type="submission" date="2016-01" db="EMBL/GenBank/DDBJ databases">
        <title>The new phylogeny of the genus Mycobacterium.</title>
        <authorList>
            <person name="Tarcisio F."/>
            <person name="Conor M."/>
            <person name="Antonella G."/>
            <person name="Elisabetta G."/>
            <person name="Giulia F.S."/>
            <person name="Sara T."/>
            <person name="Anna F."/>
            <person name="Clotilde B."/>
            <person name="Roberto B."/>
            <person name="Veronica D.S."/>
            <person name="Fabio R."/>
            <person name="Monica P."/>
            <person name="Olivier J."/>
            <person name="Enrico T."/>
            <person name="Nicola S."/>
        </authorList>
    </citation>
    <scope>NUCLEOTIDE SEQUENCE [LARGE SCALE GENOMIC DNA]</scope>
    <source>
        <strain evidence="1 2">DSM 45166</strain>
    </source>
</reference>
<sequence length="78" mass="8335">MHNPTAPFKAGDYLSAGDAWQDAVHRLEAFDDGTKVVAKNAVIELIELQNGTITCHQVAVIARAIANALEGNTYGEVL</sequence>
<protein>
    <submittedName>
        <fullName evidence="1">Uncharacterized protein</fullName>
    </submittedName>
</protein>
<gene>
    <name evidence="1" type="ORF">AWC14_14685</name>
</gene>
<evidence type="ECO:0000313" key="2">
    <source>
        <dbReference type="Proteomes" id="UP000193487"/>
    </source>
</evidence>
<dbReference type="OrthoDB" id="4736176at2"/>
<comment type="caution">
    <text evidence="1">The sequence shown here is derived from an EMBL/GenBank/DDBJ whole genome shotgun (WGS) entry which is preliminary data.</text>
</comment>
<dbReference type="EMBL" id="LQPE01000165">
    <property type="protein sequence ID" value="ORV97804.1"/>
    <property type="molecule type" value="Genomic_DNA"/>
</dbReference>
<dbReference type="RefSeq" id="WP_084046947.1">
    <property type="nucleotide sequence ID" value="NZ_LQPE01000165.1"/>
</dbReference>
<name>A0A1X1XG92_9MYCO</name>